<organism evidence="2 3">
    <name type="scientific">Nocardia cyriacigeorgica</name>
    <dbReference type="NCBI Taxonomy" id="135487"/>
    <lineage>
        <taxon>Bacteria</taxon>
        <taxon>Bacillati</taxon>
        <taxon>Actinomycetota</taxon>
        <taxon>Actinomycetes</taxon>
        <taxon>Mycobacteriales</taxon>
        <taxon>Nocardiaceae</taxon>
        <taxon>Nocardia</taxon>
    </lineage>
</organism>
<reference evidence="2 3" key="1">
    <citation type="submission" date="2019-05" db="EMBL/GenBank/DDBJ databases">
        <title>Genomes sequences of two Nocardia cyriacigeorgica environmental isolates, type strains Nocardia asteroides ATCC 19247 and Nocardia cyriacigeorgica DSM 44484.</title>
        <authorList>
            <person name="Vautrin F."/>
            <person name="Bergeron E."/>
            <person name="Dubost A."/>
            <person name="Abrouk D."/>
            <person name="Rodriguez Nava V."/>
            <person name="Pujic P."/>
        </authorList>
    </citation>
    <scope>NUCLEOTIDE SEQUENCE [LARGE SCALE GENOMIC DNA]</scope>
    <source>
        <strain evidence="2 3">EML 1456</strain>
    </source>
</reference>
<dbReference type="InterPro" id="IPR007278">
    <property type="entry name" value="DUF397"/>
</dbReference>
<dbReference type="OrthoDB" id="4571387at2"/>
<name>A0A5R8PFE3_9NOCA</name>
<comment type="caution">
    <text evidence="2">The sequence shown here is derived from an EMBL/GenBank/DDBJ whole genome shotgun (WGS) entry which is preliminary data.</text>
</comment>
<dbReference type="Pfam" id="PF04149">
    <property type="entry name" value="DUF397"/>
    <property type="match status" value="1"/>
</dbReference>
<dbReference type="EMBL" id="VBUU01000007">
    <property type="protein sequence ID" value="TLG13404.1"/>
    <property type="molecule type" value="Genomic_DNA"/>
</dbReference>
<evidence type="ECO:0000313" key="2">
    <source>
        <dbReference type="EMBL" id="TLG13404.1"/>
    </source>
</evidence>
<gene>
    <name evidence="2" type="ORF">FEK35_09605</name>
</gene>
<dbReference type="Proteomes" id="UP000308349">
    <property type="component" value="Unassembled WGS sequence"/>
</dbReference>
<dbReference type="RefSeq" id="WP_138455914.1">
    <property type="nucleotide sequence ID" value="NZ_VBUU01000007.1"/>
</dbReference>
<dbReference type="AlphaFoldDB" id="A0A5R8PFE3"/>
<feature type="domain" description="DUF397" evidence="1">
    <location>
        <begin position="8"/>
        <end position="67"/>
    </location>
</feature>
<sequence length="120" mass="12842">MRSQDRLSWRTSSYSGTNGGQCVEIAFDRESVLIRDTKYLRNPANDPAAQPVITLPASAWPAFLAAACAHASHAIAGAPAITRHRDGSVTLTGSAATLHYTAEEWRAFLAGVRDGEFVAV</sequence>
<proteinExistence type="predicted"/>
<accession>A0A5R8PFE3</accession>
<evidence type="ECO:0000313" key="3">
    <source>
        <dbReference type="Proteomes" id="UP000308349"/>
    </source>
</evidence>
<evidence type="ECO:0000259" key="1">
    <source>
        <dbReference type="Pfam" id="PF04149"/>
    </source>
</evidence>
<protein>
    <submittedName>
        <fullName evidence="2">DUF397 domain-containing protein</fullName>
    </submittedName>
</protein>